<dbReference type="PROSITE" id="PS52039">
    <property type="entry name" value="TOPO_IA_2"/>
    <property type="match status" value="1"/>
</dbReference>
<sequence length="288" mass="32381">LILEDIKTKQKFTEPPRRYSEAGLINLLEKEGIGRPSTYASIVSVIQERRYADKEKGSLRSTLLGQVVVDFLKQHFSETVEAHFTAHMEEDLDQIEEGKLTRLDALNEFYGPFSERLSTLNALIDNGKERPFRVMTDVLCGKCGAPMELRYWKGSHFLGCSNYPDCRNTLSLPPDLPYHYEEGTLIIREALEEAASKTRAKITCPKCGSPMELKTGRYGRYYRCTNPACGETASVSTGVPCPLCKGGVLVEKYSQKRRRTFYSCSDYPKCRFAVSERPVKVCPACGSG</sequence>
<dbReference type="Pfam" id="PF01396">
    <property type="entry name" value="Zn_ribbon_Top1"/>
    <property type="match status" value="3"/>
</dbReference>
<dbReference type="PANTHER" id="PTHR42785">
    <property type="entry name" value="DNA TOPOISOMERASE, TYPE IA, CORE"/>
    <property type="match status" value="1"/>
</dbReference>
<dbReference type="PANTHER" id="PTHR42785:SF1">
    <property type="entry name" value="DNA TOPOISOMERASE"/>
    <property type="match status" value="1"/>
</dbReference>
<dbReference type="GO" id="GO:0003677">
    <property type="term" value="F:DNA binding"/>
    <property type="evidence" value="ECO:0007669"/>
    <property type="project" value="InterPro"/>
</dbReference>
<evidence type="ECO:0000256" key="1">
    <source>
        <dbReference type="ARBA" id="ARBA00023235"/>
    </source>
</evidence>
<dbReference type="InterPro" id="IPR000380">
    <property type="entry name" value="Topo_IA"/>
</dbReference>
<proteinExistence type="predicted"/>
<dbReference type="GO" id="GO:0006265">
    <property type="term" value="P:DNA topological change"/>
    <property type="evidence" value="ECO:0007669"/>
    <property type="project" value="InterPro"/>
</dbReference>
<dbReference type="InterPro" id="IPR013497">
    <property type="entry name" value="Topo_IA_cen"/>
</dbReference>
<evidence type="ECO:0000313" key="3">
    <source>
        <dbReference type="EMBL" id="GAG94866.1"/>
    </source>
</evidence>
<reference evidence="3" key="1">
    <citation type="journal article" date="2014" name="Front. Microbiol.">
        <title>High frequency of phylogenetically diverse reductive dehalogenase-homologous genes in deep subseafloor sedimentary metagenomes.</title>
        <authorList>
            <person name="Kawai M."/>
            <person name="Futagami T."/>
            <person name="Toyoda A."/>
            <person name="Takaki Y."/>
            <person name="Nishi S."/>
            <person name="Hori S."/>
            <person name="Arai W."/>
            <person name="Tsubouchi T."/>
            <person name="Morono Y."/>
            <person name="Uchiyama I."/>
            <person name="Ito T."/>
            <person name="Fujiyama A."/>
            <person name="Inagaki F."/>
            <person name="Takami H."/>
        </authorList>
    </citation>
    <scope>NUCLEOTIDE SEQUENCE</scope>
    <source>
        <strain evidence="3">Expedition CK06-06</strain>
    </source>
</reference>
<organism evidence="3">
    <name type="scientific">marine sediment metagenome</name>
    <dbReference type="NCBI Taxonomy" id="412755"/>
    <lineage>
        <taxon>unclassified sequences</taxon>
        <taxon>metagenomes</taxon>
        <taxon>ecological metagenomes</taxon>
    </lineage>
</organism>
<comment type="caution">
    <text evidence="3">The sequence shown here is derived from an EMBL/GenBank/DDBJ whole genome shotgun (WGS) entry which is preliminary data.</text>
</comment>
<dbReference type="AlphaFoldDB" id="X1DEL1"/>
<dbReference type="SUPFAM" id="SSF56712">
    <property type="entry name" value="Prokaryotic type I DNA topoisomerase"/>
    <property type="match status" value="1"/>
</dbReference>
<dbReference type="InterPro" id="IPR013498">
    <property type="entry name" value="Topo_IA_Znf"/>
</dbReference>
<feature type="non-terminal residue" evidence="3">
    <location>
        <position position="1"/>
    </location>
</feature>
<feature type="non-terminal residue" evidence="3">
    <location>
        <position position="288"/>
    </location>
</feature>
<dbReference type="EMBL" id="BART01022317">
    <property type="protein sequence ID" value="GAG94866.1"/>
    <property type="molecule type" value="Genomic_DNA"/>
</dbReference>
<accession>X1DEL1</accession>
<dbReference type="Gene3D" id="3.30.65.10">
    <property type="entry name" value="Bacterial Topoisomerase I, domain 1"/>
    <property type="match status" value="3"/>
</dbReference>
<dbReference type="Pfam" id="PF01131">
    <property type="entry name" value="Topoisom_bac"/>
    <property type="match status" value="1"/>
</dbReference>
<dbReference type="InterPro" id="IPR023405">
    <property type="entry name" value="Topo_IA_core_domain"/>
</dbReference>
<feature type="domain" description="Topo IA-type catalytic" evidence="2">
    <location>
        <begin position="1"/>
        <end position="117"/>
    </location>
</feature>
<dbReference type="GO" id="GO:0005694">
    <property type="term" value="C:chromosome"/>
    <property type="evidence" value="ECO:0007669"/>
    <property type="project" value="InterPro"/>
</dbReference>
<name>X1DEL1_9ZZZZ</name>
<dbReference type="SUPFAM" id="SSF57783">
    <property type="entry name" value="Zinc beta-ribbon"/>
    <property type="match status" value="2"/>
</dbReference>
<protein>
    <recommendedName>
        <fullName evidence="2">Topo IA-type catalytic domain-containing protein</fullName>
    </recommendedName>
</protein>
<evidence type="ECO:0000259" key="2">
    <source>
        <dbReference type="PROSITE" id="PS52039"/>
    </source>
</evidence>
<dbReference type="Gene3D" id="1.10.460.10">
    <property type="entry name" value="Topoisomerase I, domain 2"/>
    <property type="match status" value="1"/>
</dbReference>
<dbReference type="InterPro" id="IPR013824">
    <property type="entry name" value="Topo_IA_cen_sub1"/>
</dbReference>
<keyword evidence="1" id="KW-0413">Isomerase</keyword>
<dbReference type="GO" id="GO:0003917">
    <property type="term" value="F:DNA topoisomerase type I (single strand cut, ATP-independent) activity"/>
    <property type="evidence" value="ECO:0007669"/>
    <property type="project" value="InterPro"/>
</dbReference>
<gene>
    <name evidence="3" type="ORF">S01H4_40881</name>
</gene>